<reference evidence="5 6" key="1">
    <citation type="submission" date="2020-08" db="EMBL/GenBank/DDBJ databases">
        <title>Sequencing the genomes of 1000 actinobacteria strains.</title>
        <authorList>
            <person name="Klenk H.-P."/>
        </authorList>
    </citation>
    <scope>NUCLEOTIDE SEQUENCE [LARGE SCALE GENOMIC DNA]</scope>
    <source>
        <strain evidence="5 6">DSM 45362</strain>
    </source>
</reference>
<keyword evidence="6" id="KW-1185">Reference proteome</keyword>
<feature type="domain" description="Aerobactin siderophore biosynthesis IucA/IucC-like C-terminal" evidence="4">
    <location>
        <begin position="339"/>
        <end position="499"/>
    </location>
</feature>
<dbReference type="EMBL" id="JACHMN010000001">
    <property type="protein sequence ID" value="MBB5866958.1"/>
    <property type="molecule type" value="Genomic_DNA"/>
</dbReference>
<dbReference type="InterPro" id="IPR037455">
    <property type="entry name" value="LucA/IucC-like"/>
</dbReference>
<sequence>MRTPAGNAAVEAAPQFHTQASSTVAARLAGALHREGVRRFGGVEHAFDRVEVADAGVDDPVDLLPPELESGTLPAELTDAVEKLSLAYARRAIDDRAARKSGAADIFALVAGLRSDDCVVRLEKLGTEGHNLHPCGRTRLGWTMHDAMAHDLESPATTIGFVGVPVGDYVGDDLGERLGVAAPDGMRAVPVHGWQLGLVVDRYEELPMLPRLLAGSPTAALRTLWVPELGEYLKLSLDIQVTSTRRTISIASTRNGPLMSGLLPDLIEDDRVLLLAEPAGGASTLGSGRDLSVIVRSAIGELRPGELPVPGSALAAACPITGERLIALLAARSGLAPLDFVEEYARLLLPPVLRLSTRFGVGMEAHLQNCVMTFVEGRPSRLILRDLAGLRLHAGRLAASGHDFALWPGSVVGTDDDEVLLSKVAYTAFQAHLGEVILRLAEAGLDEAAAWTRVRLIVDEVFDDLGDSEHAKGDHAFLTAPTVPHKALVRMRLAGTGDLYVPVRNPLHAA</sequence>
<dbReference type="GO" id="GO:0019290">
    <property type="term" value="P:siderophore biosynthetic process"/>
    <property type="evidence" value="ECO:0007669"/>
    <property type="project" value="InterPro"/>
</dbReference>
<protein>
    <submittedName>
        <fullName evidence="5">Siderophore synthetase component</fullName>
    </submittedName>
</protein>
<dbReference type="InterPro" id="IPR007310">
    <property type="entry name" value="Aerobactin_biosyn_IucA/IucC_N"/>
</dbReference>
<evidence type="ECO:0000256" key="2">
    <source>
        <dbReference type="ARBA" id="ARBA00007832"/>
    </source>
</evidence>
<name>A0A841BHZ8_9ACTN</name>
<dbReference type="PANTHER" id="PTHR34384:SF5">
    <property type="entry name" value="L-2,3-DIAMINOPROPANOATE--CITRATE LIGASE"/>
    <property type="match status" value="1"/>
</dbReference>
<evidence type="ECO:0000313" key="6">
    <source>
        <dbReference type="Proteomes" id="UP000587527"/>
    </source>
</evidence>
<evidence type="ECO:0000259" key="4">
    <source>
        <dbReference type="Pfam" id="PF06276"/>
    </source>
</evidence>
<dbReference type="Proteomes" id="UP000587527">
    <property type="component" value="Unassembled WGS sequence"/>
</dbReference>
<proteinExistence type="inferred from homology"/>
<dbReference type="Pfam" id="PF04183">
    <property type="entry name" value="IucA_IucC"/>
    <property type="match status" value="1"/>
</dbReference>
<evidence type="ECO:0000256" key="1">
    <source>
        <dbReference type="ARBA" id="ARBA00004924"/>
    </source>
</evidence>
<comment type="similarity">
    <text evidence="2">Belongs to the IucA/IucC family.</text>
</comment>
<dbReference type="RefSeq" id="WP_184831169.1">
    <property type="nucleotide sequence ID" value="NZ_JACHMN010000001.1"/>
</dbReference>
<evidence type="ECO:0000259" key="3">
    <source>
        <dbReference type="Pfam" id="PF04183"/>
    </source>
</evidence>
<evidence type="ECO:0000313" key="5">
    <source>
        <dbReference type="EMBL" id="MBB5866958.1"/>
    </source>
</evidence>
<dbReference type="AlphaFoldDB" id="A0A841BHZ8"/>
<dbReference type="GO" id="GO:0016881">
    <property type="term" value="F:acid-amino acid ligase activity"/>
    <property type="evidence" value="ECO:0007669"/>
    <property type="project" value="UniProtKB-ARBA"/>
</dbReference>
<feature type="domain" description="Aerobactin siderophore biosynthesis IucA/IucC N-terminal" evidence="3">
    <location>
        <begin position="182"/>
        <end position="315"/>
    </location>
</feature>
<comment type="caution">
    <text evidence="5">The sequence shown here is derived from an EMBL/GenBank/DDBJ whole genome shotgun (WGS) entry which is preliminary data.</text>
</comment>
<comment type="pathway">
    <text evidence="1">Siderophore biosynthesis.</text>
</comment>
<dbReference type="PANTHER" id="PTHR34384">
    <property type="entry name" value="L-2,3-DIAMINOPROPANOATE--CITRATE LIGASE"/>
    <property type="match status" value="1"/>
</dbReference>
<organism evidence="5 6">
    <name type="scientific">Allocatelliglobosispora scoriae</name>
    <dbReference type="NCBI Taxonomy" id="643052"/>
    <lineage>
        <taxon>Bacteria</taxon>
        <taxon>Bacillati</taxon>
        <taxon>Actinomycetota</taxon>
        <taxon>Actinomycetes</taxon>
        <taxon>Micromonosporales</taxon>
        <taxon>Micromonosporaceae</taxon>
        <taxon>Allocatelliglobosispora</taxon>
    </lineage>
</organism>
<gene>
    <name evidence="5" type="ORF">F4553_000337</name>
</gene>
<dbReference type="InterPro" id="IPR022770">
    <property type="entry name" value="IucA/IucC-like_C"/>
</dbReference>
<accession>A0A841BHZ8</accession>
<dbReference type="Gene3D" id="1.10.510.40">
    <property type="match status" value="1"/>
</dbReference>
<dbReference type="Pfam" id="PF06276">
    <property type="entry name" value="FhuF"/>
    <property type="match status" value="1"/>
</dbReference>